<evidence type="ECO:0000256" key="3">
    <source>
        <dbReference type="ARBA" id="ARBA00022842"/>
    </source>
</evidence>
<keyword evidence="2" id="KW-0479">Metal-binding</keyword>
<proteinExistence type="predicted"/>
<dbReference type="Gene3D" id="3.90.470.20">
    <property type="entry name" value="4'-phosphopantetheinyl transferase domain"/>
    <property type="match status" value="1"/>
</dbReference>
<dbReference type="AlphaFoldDB" id="W2SGY4"/>
<dbReference type="InterPro" id="IPR008278">
    <property type="entry name" value="4-PPantetheinyl_Trfase_dom"/>
</dbReference>
<evidence type="ECO:0000256" key="2">
    <source>
        <dbReference type="ARBA" id="ARBA00022723"/>
    </source>
</evidence>
<dbReference type="Pfam" id="PF01648">
    <property type="entry name" value="ACPS"/>
    <property type="match status" value="1"/>
</dbReference>
<dbReference type="OrthoDB" id="15433at2759"/>
<evidence type="ECO:0000313" key="6">
    <source>
        <dbReference type="Proteomes" id="UP000030752"/>
    </source>
</evidence>
<name>W2SGY4_CYPE1</name>
<sequence length="178" mass="20307">MRLGFKGNLVIGTDITNIRRFLDPDKPDWRRLKRFARHFLLKDELVAIETRFPSFQLRLDNENERVPELSSHQCAQVSRAVAGRWAAKEAAKKAWGAHLIHWKALRVFHTTTFEPVIVCFTGDSQTSESDKITEQQGELTIAHDGDYATATVLANKLHADLIAEFVKIKREAKSRLQA</sequence>
<dbReference type="Proteomes" id="UP000030752">
    <property type="component" value="Unassembled WGS sequence"/>
</dbReference>
<keyword evidence="6" id="KW-1185">Reference proteome</keyword>
<feature type="domain" description="4'-phosphopantetheinyl transferase" evidence="4">
    <location>
        <begin position="11"/>
        <end position="118"/>
    </location>
</feature>
<feature type="non-terminal residue" evidence="5">
    <location>
        <position position="178"/>
    </location>
</feature>
<dbReference type="eggNOG" id="ENOG502SDWS">
    <property type="taxonomic scope" value="Eukaryota"/>
</dbReference>
<evidence type="ECO:0000259" key="4">
    <source>
        <dbReference type="Pfam" id="PF01648"/>
    </source>
</evidence>
<dbReference type="InterPro" id="IPR037143">
    <property type="entry name" value="4-PPantetheinyl_Trfase_dom_sf"/>
</dbReference>
<accession>W2SGY4</accession>
<organism evidence="5 6">
    <name type="scientific">Cyphellophora europaea (strain CBS 101466)</name>
    <name type="common">Phialophora europaea</name>
    <dbReference type="NCBI Taxonomy" id="1220924"/>
    <lineage>
        <taxon>Eukaryota</taxon>
        <taxon>Fungi</taxon>
        <taxon>Dikarya</taxon>
        <taxon>Ascomycota</taxon>
        <taxon>Pezizomycotina</taxon>
        <taxon>Eurotiomycetes</taxon>
        <taxon>Chaetothyriomycetidae</taxon>
        <taxon>Chaetothyriales</taxon>
        <taxon>Cyphellophoraceae</taxon>
        <taxon>Cyphellophora</taxon>
    </lineage>
</organism>
<dbReference type="GO" id="GO:0006633">
    <property type="term" value="P:fatty acid biosynthetic process"/>
    <property type="evidence" value="ECO:0007669"/>
    <property type="project" value="InterPro"/>
</dbReference>
<dbReference type="InParanoid" id="W2SGY4"/>
<evidence type="ECO:0000313" key="5">
    <source>
        <dbReference type="EMBL" id="ETN47139.1"/>
    </source>
</evidence>
<reference evidence="5 6" key="1">
    <citation type="submission" date="2013-03" db="EMBL/GenBank/DDBJ databases">
        <title>The Genome Sequence of Phialophora europaea CBS 101466.</title>
        <authorList>
            <consortium name="The Broad Institute Genomics Platform"/>
            <person name="Cuomo C."/>
            <person name="de Hoog S."/>
            <person name="Gorbushina A."/>
            <person name="Walker B."/>
            <person name="Young S.K."/>
            <person name="Zeng Q."/>
            <person name="Gargeya S."/>
            <person name="Fitzgerald M."/>
            <person name="Haas B."/>
            <person name="Abouelleil A."/>
            <person name="Allen A.W."/>
            <person name="Alvarado L."/>
            <person name="Arachchi H.M."/>
            <person name="Berlin A.M."/>
            <person name="Chapman S.B."/>
            <person name="Gainer-Dewar J."/>
            <person name="Goldberg J."/>
            <person name="Griggs A."/>
            <person name="Gujja S."/>
            <person name="Hansen M."/>
            <person name="Howarth C."/>
            <person name="Imamovic A."/>
            <person name="Ireland A."/>
            <person name="Larimer J."/>
            <person name="McCowan C."/>
            <person name="Murphy C."/>
            <person name="Pearson M."/>
            <person name="Poon T.W."/>
            <person name="Priest M."/>
            <person name="Roberts A."/>
            <person name="Saif S."/>
            <person name="Shea T."/>
            <person name="Sisk P."/>
            <person name="Sykes S."/>
            <person name="Wortman J."/>
            <person name="Nusbaum C."/>
            <person name="Birren B."/>
        </authorList>
    </citation>
    <scope>NUCLEOTIDE SEQUENCE [LARGE SCALE GENOMIC DNA]</scope>
    <source>
        <strain evidence="5 6">CBS 101466</strain>
    </source>
</reference>
<dbReference type="HOGENOM" id="CLU_089696_4_2_1"/>
<keyword evidence="1" id="KW-0808">Transferase</keyword>
<evidence type="ECO:0000256" key="1">
    <source>
        <dbReference type="ARBA" id="ARBA00022679"/>
    </source>
</evidence>
<protein>
    <recommendedName>
        <fullName evidence="4">4'-phosphopantetheinyl transferase domain-containing protein</fullName>
    </recommendedName>
</protein>
<dbReference type="EMBL" id="KB822711">
    <property type="protein sequence ID" value="ETN47139.1"/>
    <property type="molecule type" value="Genomic_DNA"/>
</dbReference>
<dbReference type="NCBIfam" id="TIGR00556">
    <property type="entry name" value="pantethn_trn"/>
    <property type="match status" value="1"/>
</dbReference>
<dbReference type="GO" id="GO:0000287">
    <property type="term" value="F:magnesium ion binding"/>
    <property type="evidence" value="ECO:0007669"/>
    <property type="project" value="InterPro"/>
</dbReference>
<dbReference type="InterPro" id="IPR004568">
    <property type="entry name" value="Ppantetheine-prot_Trfase_dom"/>
</dbReference>
<dbReference type="VEuPathDB" id="FungiDB:HMPREF1541_01330"/>
<dbReference type="RefSeq" id="XP_008711851.1">
    <property type="nucleotide sequence ID" value="XM_008713629.1"/>
</dbReference>
<dbReference type="GeneID" id="19968669"/>
<dbReference type="GO" id="GO:0008897">
    <property type="term" value="F:holo-[acyl-carrier-protein] synthase activity"/>
    <property type="evidence" value="ECO:0007669"/>
    <property type="project" value="InterPro"/>
</dbReference>
<dbReference type="SUPFAM" id="SSF56214">
    <property type="entry name" value="4'-phosphopantetheinyl transferase"/>
    <property type="match status" value="1"/>
</dbReference>
<gene>
    <name evidence="5" type="ORF">HMPREF1541_01330</name>
</gene>
<keyword evidence="3" id="KW-0460">Magnesium</keyword>